<accession>A0ABP9I8K4</accession>
<feature type="domain" description="Amidohydrolase-related" evidence="2">
    <location>
        <begin position="83"/>
        <end position="377"/>
    </location>
</feature>
<evidence type="ECO:0000259" key="2">
    <source>
        <dbReference type="Pfam" id="PF04909"/>
    </source>
</evidence>
<dbReference type="Proteomes" id="UP001500466">
    <property type="component" value="Unassembled WGS sequence"/>
</dbReference>
<dbReference type="InterPro" id="IPR032465">
    <property type="entry name" value="ACMSD"/>
</dbReference>
<dbReference type="Gene3D" id="3.20.20.140">
    <property type="entry name" value="Metal-dependent hydrolases"/>
    <property type="match status" value="1"/>
</dbReference>
<evidence type="ECO:0000256" key="1">
    <source>
        <dbReference type="ARBA" id="ARBA00023239"/>
    </source>
</evidence>
<keyword evidence="1" id="KW-0456">Lyase</keyword>
<sequence length="384" mass="42080">MTVVDVDTHWEISRFAPGQHPLEPWLDSAGRDRVEQLAHGIAGDLLDALPPRRRPSGRTLMPGLVELAERRGGPVVLHPEHDSTAGERVAWMDRVGIDHCLVNPGGYAQTLQFLGPDRAAGAARCNDFLAEQLADHADRLHGVALLDLSDPRAAVKELERARNRGHRAFHLYTVNGRPPAPTPPGHPDWDDLWTAATRLGMLAFIHVGNTAADFGGWADIGWDKPGGAGVTALTRLANTQRVHVAQNLLVSLLYGGVFHRHPDLTVCLEEMKVAWIPSFIEMCTRQSLPSPGLGDWPFPISGGDMLRRNVRFTPLPGFGDSEALDIVSRYPELGMFSSDYPHMEGNADPVNVYGPRLDTIDADVRRRFLGGNAREAFARTGDPL</sequence>
<dbReference type="InterPro" id="IPR032466">
    <property type="entry name" value="Metal_Hydrolase"/>
</dbReference>
<reference evidence="4" key="1">
    <citation type="journal article" date="2019" name="Int. J. Syst. Evol. Microbiol.">
        <title>The Global Catalogue of Microorganisms (GCM) 10K type strain sequencing project: providing services to taxonomists for standard genome sequencing and annotation.</title>
        <authorList>
            <consortium name="The Broad Institute Genomics Platform"/>
            <consortium name="The Broad Institute Genome Sequencing Center for Infectious Disease"/>
            <person name="Wu L."/>
            <person name="Ma J."/>
        </authorList>
    </citation>
    <scope>NUCLEOTIDE SEQUENCE [LARGE SCALE GENOMIC DNA]</scope>
    <source>
        <strain evidence="4">JCM 17986</strain>
    </source>
</reference>
<comment type="caution">
    <text evidence="3">The sequence shown here is derived from an EMBL/GenBank/DDBJ whole genome shotgun (WGS) entry which is preliminary data.</text>
</comment>
<dbReference type="SUPFAM" id="SSF51556">
    <property type="entry name" value="Metallo-dependent hydrolases"/>
    <property type="match status" value="1"/>
</dbReference>
<dbReference type="Pfam" id="PF04909">
    <property type="entry name" value="Amidohydro_2"/>
    <property type="match status" value="1"/>
</dbReference>
<name>A0ABP9I8K4_9ACTN</name>
<dbReference type="PANTHER" id="PTHR21240">
    <property type="entry name" value="2-AMINO-3-CARBOXYLMUCONATE-6-SEMIALDEHYDE DECARBOXYLASE"/>
    <property type="match status" value="1"/>
</dbReference>
<evidence type="ECO:0000313" key="4">
    <source>
        <dbReference type="Proteomes" id="UP001500466"/>
    </source>
</evidence>
<dbReference type="InterPro" id="IPR006680">
    <property type="entry name" value="Amidohydro-rel"/>
</dbReference>
<dbReference type="RefSeq" id="WP_345680124.1">
    <property type="nucleotide sequence ID" value="NZ_BAABHS010000041.1"/>
</dbReference>
<protein>
    <recommendedName>
        <fullName evidence="2">Amidohydrolase-related domain-containing protein</fullName>
    </recommendedName>
</protein>
<keyword evidence="4" id="KW-1185">Reference proteome</keyword>
<organism evidence="3 4">
    <name type="scientific">Yinghuangia aomiensis</name>
    <dbReference type="NCBI Taxonomy" id="676205"/>
    <lineage>
        <taxon>Bacteria</taxon>
        <taxon>Bacillati</taxon>
        <taxon>Actinomycetota</taxon>
        <taxon>Actinomycetes</taxon>
        <taxon>Kitasatosporales</taxon>
        <taxon>Streptomycetaceae</taxon>
        <taxon>Yinghuangia</taxon>
    </lineage>
</organism>
<gene>
    <name evidence="3" type="ORF">GCM10023205_72930</name>
</gene>
<proteinExistence type="predicted"/>
<dbReference type="PANTHER" id="PTHR21240:SF28">
    <property type="entry name" value="ISO-OROTATE DECARBOXYLASE (EUROFUNG)"/>
    <property type="match status" value="1"/>
</dbReference>
<dbReference type="EMBL" id="BAABHS010000041">
    <property type="protein sequence ID" value="GAA4990711.1"/>
    <property type="molecule type" value="Genomic_DNA"/>
</dbReference>
<evidence type="ECO:0000313" key="3">
    <source>
        <dbReference type="EMBL" id="GAA4990711.1"/>
    </source>
</evidence>